<proteinExistence type="predicted"/>
<keyword evidence="2" id="KW-1185">Reference proteome</keyword>
<comment type="caution">
    <text evidence="1">The sequence shown here is derived from an EMBL/GenBank/DDBJ whole genome shotgun (WGS) entry which is preliminary data.</text>
</comment>
<sequence>METTKEDSGWLHKILPPLLEDAGLEDCALPPDSIKEAFFKAAAAAKSRAASIFSGEDDDDARCVKDPWPTAEDASDAVVGMEPGNDPAGSYTVEKEGGIGGMGGEDIKVGGGVEVADIGDEVVVGEGGVKLGEEGKSCADELQGLKIEEDAKKGGGGEEEKKEDERPTLVEGFV</sequence>
<reference evidence="1 2" key="1">
    <citation type="journal article" date="2022" name="DNA Res.">
        <title>Chromosomal-level genome assembly of the orchid tree Bauhinia variegata (Leguminosae; Cercidoideae) supports the allotetraploid origin hypothesis of Bauhinia.</title>
        <authorList>
            <person name="Zhong Y."/>
            <person name="Chen Y."/>
            <person name="Zheng D."/>
            <person name="Pang J."/>
            <person name="Liu Y."/>
            <person name="Luo S."/>
            <person name="Meng S."/>
            <person name="Qian L."/>
            <person name="Wei D."/>
            <person name="Dai S."/>
            <person name="Zhou R."/>
        </authorList>
    </citation>
    <scope>NUCLEOTIDE SEQUENCE [LARGE SCALE GENOMIC DNA]</scope>
    <source>
        <strain evidence="1">BV-YZ2020</strain>
    </source>
</reference>
<evidence type="ECO:0000313" key="1">
    <source>
        <dbReference type="EMBL" id="KAI4355640.1"/>
    </source>
</evidence>
<gene>
    <name evidence="1" type="ORF">L6164_004390</name>
</gene>
<organism evidence="1 2">
    <name type="scientific">Bauhinia variegata</name>
    <name type="common">Purple orchid tree</name>
    <name type="synonym">Phanera variegata</name>
    <dbReference type="NCBI Taxonomy" id="167791"/>
    <lineage>
        <taxon>Eukaryota</taxon>
        <taxon>Viridiplantae</taxon>
        <taxon>Streptophyta</taxon>
        <taxon>Embryophyta</taxon>
        <taxon>Tracheophyta</taxon>
        <taxon>Spermatophyta</taxon>
        <taxon>Magnoliopsida</taxon>
        <taxon>eudicotyledons</taxon>
        <taxon>Gunneridae</taxon>
        <taxon>Pentapetalae</taxon>
        <taxon>rosids</taxon>
        <taxon>fabids</taxon>
        <taxon>Fabales</taxon>
        <taxon>Fabaceae</taxon>
        <taxon>Cercidoideae</taxon>
        <taxon>Cercideae</taxon>
        <taxon>Bauhiniinae</taxon>
        <taxon>Bauhinia</taxon>
    </lineage>
</organism>
<protein>
    <submittedName>
        <fullName evidence="1">Uncharacterized protein</fullName>
    </submittedName>
</protein>
<evidence type="ECO:0000313" key="2">
    <source>
        <dbReference type="Proteomes" id="UP000828941"/>
    </source>
</evidence>
<accession>A0ACB9Q9T7</accession>
<dbReference type="EMBL" id="CM039427">
    <property type="protein sequence ID" value="KAI4355640.1"/>
    <property type="molecule type" value="Genomic_DNA"/>
</dbReference>
<dbReference type="Proteomes" id="UP000828941">
    <property type="component" value="Chromosome 2"/>
</dbReference>
<name>A0ACB9Q9T7_BAUVA</name>